<dbReference type="GO" id="GO:0051539">
    <property type="term" value="F:4 iron, 4 sulfur cluster binding"/>
    <property type="evidence" value="ECO:0007669"/>
    <property type="project" value="UniProtKB-UniRule"/>
</dbReference>
<comment type="similarity">
    <text evidence="3 11">Belongs to the iron-sulfur dependent L-serine dehydratase family.</text>
</comment>
<evidence type="ECO:0000256" key="2">
    <source>
        <dbReference type="ARBA" id="ARBA00004742"/>
    </source>
</evidence>
<dbReference type="Gene3D" id="3.30.1330.90">
    <property type="entry name" value="D-3-phosphoglycerate dehydrogenase, domain 3"/>
    <property type="match status" value="1"/>
</dbReference>
<dbReference type="GO" id="GO:0046872">
    <property type="term" value="F:metal ion binding"/>
    <property type="evidence" value="ECO:0007669"/>
    <property type="project" value="UniProtKB-KW"/>
</dbReference>
<dbReference type="PANTHER" id="PTHR30182">
    <property type="entry name" value="L-SERINE DEHYDRATASE"/>
    <property type="match status" value="1"/>
</dbReference>
<keyword evidence="4 11" id="KW-0312">Gluconeogenesis</keyword>
<dbReference type="EMBL" id="LR586016">
    <property type="protein sequence ID" value="VIP03808.1"/>
    <property type="molecule type" value="Genomic_DNA"/>
</dbReference>
<comment type="pathway">
    <text evidence="2">Carbohydrate biosynthesis; gluconeogenesis.</text>
</comment>
<evidence type="ECO:0000256" key="4">
    <source>
        <dbReference type="ARBA" id="ARBA00022432"/>
    </source>
</evidence>
<sequence length="460" mass="49271">MAISAFDIFKIGFGPSSSHTFGPMVACGRFIRDLEATGQFDRTERVTVTLYGSMGLTGKGHYTDVALVLGLEGNTPSQTSSDTVGPKTDRVRRDGNLLFAGRKRIPFRWNDDFIWKGDIMLPKHPNGLRFTAWDASGEPIFQGTYFSIGGGFVIGENESPDHTVAVGDPKLPFPFRWGQELLDRCRSERKSVSEVMMDNEKTWRSESEIRAGLLNIAQVMENCIQVGLKSEGIIPGGLGVKRVAKRMVDRLQAVAERPTTNLIAVSGYASAYAIAVNEVNASLGQIVTAPTMGASGTIPAVLQCFKKFHPRANDDTVVQFLLTAAAIGIIVKINSTLSGAEGGCQAEVGVACAQAAAGLTEAIGGSPEQVLNAAAVGLEHNLGLTCDPVGGLVQIPCIERNALAANKAINATTVVMLQGPERTKPTLDDVVKAHWEIAKDMNHKYKETSQGGLAVFYTNC</sequence>
<keyword evidence="15" id="KW-1185">Reference proteome</keyword>
<evidence type="ECO:0000256" key="7">
    <source>
        <dbReference type="ARBA" id="ARBA00023004"/>
    </source>
</evidence>
<dbReference type="GO" id="GO:0003941">
    <property type="term" value="F:L-serine ammonia-lyase activity"/>
    <property type="evidence" value="ECO:0007669"/>
    <property type="project" value="UniProtKB-UniRule"/>
</dbReference>
<dbReference type="InterPro" id="IPR005130">
    <property type="entry name" value="Ser_deHydtase-like_asu"/>
</dbReference>
<dbReference type="InterPro" id="IPR051318">
    <property type="entry name" value="Fe-S_L-Ser"/>
</dbReference>
<name>A0A6C2YQ94_9BACT</name>
<dbReference type="EMBL" id="LR593887">
    <property type="protein sequence ID" value="VTS04983.1"/>
    <property type="molecule type" value="Genomic_DNA"/>
</dbReference>
<dbReference type="Pfam" id="PF03313">
    <property type="entry name" value="SDH_alpha"/>
    <property type="match status" value="1"/>
</dbReference>
<evidence type="ECO:0000259" key="13">
    <source>
        <dbReference type="Pfam" id="PF03315"/>
    </source>
</evidence>
<evidence type="ECO:0000256" key="11">
    <source>
        <dbReference type="RuleBase" id="RU366059"/>
    </source>
</evidence>
<reference evidence="14" key="1">
    <citation type="submission" date="2019-04" db="EMBL/GenBank/DDBJ databases">
        <authorList>
            <consortium name="Science for Life Laboratories"/>
        </authorList>
    </citation>
    <scope>NUCLEOTIDE SEQUENCE</scope>
    <source>
        <strain evidence="14">MBLW1</strain>
    </source>
</reference>
<comment type="catalytic activity">
    <reaction evidence="10 11">
        <text>L-serine = pyruvate + NH4(+)</text>
        <dbReference type="Rhea" id="RHEA:19169"/>
        <dbReference type="ChEBI" id="CHEBI:15361"/>
        <dbReference type="ChEBI" id="CHEBI:28938"/>
        <dbReference type="ChEBI" id="CHEBI:33384"/>
        <dbReference type="EC" id="4.3.1.17"/>
    </reaction>
</comment>
<organism evidence="14">
    <name type="scientific">Tuwongella immobilis</name>
    <dbReference type="NCBI Taxonomy" id="692036"/>
    <lineage>
        <taxon>Bacteria</taxon>
        <taxon>Pseudomonadati</taxon>
        <taxon>Planctomycetota</taxon>
        <taxon>Planctomycetia</taxon>
        <taxon>Gemmatales</taxon>
        <taxon>Gemmataceae</taxon>
        <taxon>Tuwongella</taxon>
    </lineage>
</organism>
<dbReference type="FunFam" id="3.30.1330.90:FF:000001">
    <property type="entry name" value="L-serine ammonia-lyase 1"/>
    <property type="match status" value="1"/>
</dbReference>
<dbReference type="FunCoup" id="A0A6C2YQ94">
    <property type="interactions" value="293"/>
</dbReference>
<dbReference type="PANTHER" id="PTHR30182:SF1">
    <property type="entry name" value="L-SERINE DEHYDRATASE 1"/>
    <property type="match status" value="1"/>
</dbReference>
<evidence type="ECO:0000313" key="14">
    <source>
        <dbReference type="EMBL" id="VIP03808.1"/>
    </source>
</evidence>
<proteinExistence type="inferred from homology"/>
<dbReference type="Pfam" id="PF03315">
    <property type="entry name" value="SDH_beta"/>
    <property type="match status" value="1"/>
</dbReference>
<dbReference type="KEGG" id="tim:GMBLW1_01520"/>
<evidence type="ECO:0000256" key="8">
    <source>
        <dbReference type="ARBA" id="ARBA00023014"/>
    </source>
</evidence>
<evidence type="ECO:0000256" key="9">
    <source>
        <dbReference type="ARBA" id="ARBA00023239"/>
    </source>
</evidence>
<gene>
    <name evidence="14" type="ORF">GMBLW1_01520</name>
</gene>
<dbReference type="InterPro" id="IPR029009">
    <property type="entry name" value="ASB_dom_sf"/>
</dbReference>
<dbReference type="InParanoid" id="A0A6C2YQ94"/>
<evidence type="ECO:0000259" key="12">
    <source>
        <dbReference type="Pfam" id="PF03313"/>
    </source>
</evidence>
<keyword evidence="5 11" id="KW-0004">4Fe-4S</keyword>
<dbReference type="NCBIfam" id="TIGR00720">
    <property type="entry name" value="sda_mono"/>
    <property type="match status" value="1"/>
</dbReference>
<accession>A0A6C2YQ94</accession>
<dbReference type="EC" id="4.3.1.17" evidence="11"/>
<dbReference type="SUPFAM" id="SSF143548">
    <property type="entry name" value="Serine metabolism enzymes domain"/>
    <property type="match status" value="1"/>
</dbReference>
<keyword evidence="7 11" id="KW-0408">Iron</keyword>
<dbReference type="AlphaFoldDB" id="A0A6C2YQ94"/>
<evidence type="ECO:0000313" key="15">
    <source>
        <dbReference type="Proteomes" id="UP000464378"/>
    </source>
</evidence>
<keyword evidence="9 11" id="KW-0456">Lyase</keyword>
<comment type="cofactor">
    <cofactor evidence="1 11">
        <name>[4Fe-4S] cluster</name>
        <dbReference type="ChEBI" id="CHEBI:49883"/>
    </cofactor>
</comment>
<evidence type="ECO:0000256" key="1">
    <source>
        <dbReference type="ARBA" id="ARBA00001966"/>
    </source>
</evidence>
<evidence type="ECO:0000256" key="5">
    <source>
        <dbReference type="ARBA" id="ARBA00022485"/>
    </source>
</evidence>
<dbReference type="RefSeq" id="WP_162658962.1">
    <property type="nucleotide sequence ID" value="NZ_LR593887.1"/>
</dbReference>
<dbReference type="Proteomes" id="UP000464378">
    <property type="component" value="Chromosome"/>
</dbReference>
<dbReference type="GO" id="GO:0006094">
    <property type="term" value="P:gluconeogenesis"/>
    <property type="evidence" value="ECO:0007669"/>
    <property type="project" value="UniProtKB-KW"/>
</dbReference>
<keyword evidence="8 11" id="KW-0411">Iron-sulfur</keyword>
<keyword evidence="6 11" id="KW-0479">Metal-binding</keyword>
<dbReference type="InterPro" id="IPR004644">
    <property type="entry name" value="Fe-S_L-Ser_mono"/>
</dbReference>
<dbReference type="InterPro" id="IPR005131">
    <property type="entry name" value="Ser_deHydtase_bsu"/>
</dbReference>
<evidence type="ECO:0000256" key="10">
    <source>
        <dbReference type="ARBA" id="ARBA00049406"/>
    </source>
</evidence>
<evidence type="ECO:0000256" key="3">
    <source>
        <dbReference type="ARBA" id="ARBA00008636"/>
    </source>
</evidence>
<feature type="domain" description="Serine dehydratase-like alpha subunit" evidence="12">
    <location>
        <begin position="189"/>
        <end position="454"/>
    </location>
</feature>
<feature type="domain" description="Serine dehydratase beta chain" evidence="13">
    <location>
        <begin position="4"/>
        <end position="157"/>
    </location>
</feature>
<evidence type="ECO:0000256" key="6">
    <source>
        <dbReference type="ARBA" id="ARBA00022723"/>
    </source>
</evidence>
<protein>
    <recommendedName>
        <fullName evidence="11">L-serine dehydratase</fullName>
        <ecNumber evidence="11">4.3.1.17</ecNumber>
    </recommendedName>
</protein>